<dbReference type="Gene3D" id="3.40.630.30">
    <property type="match status" value="1"/>
</dbReference>
<dbReference type="EMBL" id="CAJNIZ010028069">
    <property type="protein sequence ID" value="CAE7505014.1"/>
    <property type="molecule type" value="Genomic_DNA"/>
</dbReference>
<dbReference type="OrthoDB" id="47374at2759"/>
<evidence type="ECO:0000313" key="2">
    <source>
        <dbReference type="EMBL" id="CAE7505014.1"/>
    </source>
</evidence>
<feature type="domain" description="N-acetyltransferase" evidence="1">
    <location>
        <begin position="1"/>
        <end position="113"/>
    </location>
</feature>
<dbReference type="InterPro" id="IPR000182">
    <property type="entry name" value="GNAT_dom"/>
</dbReference>
<dbReference type="SUPFAM" id="SSF55729">
    <property type="entry name" value="Acyl-CoA N-acyltransferases (Nat)"/>
    <property type="match status" value="1"/>
</dbReference>
<dbReference type="PROSITE" id="PS51186">
    <property type="entry name" value="GNAT"/>
    <property type="match status" value="1"/>
</dbReference>
<feature type="non-terminal residue" evidence="2">
    <location>
        <position position="1"/>
    </location>
</feature>
<keyword evidence="3" id="KW-1185">Reference proteome</keyword>
<dbReference type="AlphaFoldDB" id="A0A812T388"/>
<evidence type="ECO:0000313" key="3">
    <source>
        <dbReference type="Proteomes" id="UP000649617"/>
    </source>
</evidence>
<dbReference type="Proteomes" id="UP000649617">
    <property type="component" value="Unassembled WGS sequence"/>
</dbReference>
<sequence>MPSRIPDVWGASQLLSQQDAEEFDGRNQADSDVDPFLGLGFMRIYSALSPDAPLTAIATDKDGVIGMAQVKKDGYVQNLVVKPSARRLGVATQIICWCAAKSRFRGAQKLWMH</sequence>
<protein>
    <recommendedName>
        <fullName evidence="1">N-acetyltransferase domain-containing protein</fullName>
    </recommendedName>
</protein>
<dbReference type="GO" id="GO:0016747">
    <property type="term" value="F:acyltransferase activity, transferring groups other than amino-acyl groups"/>
    <property type="evidence" value="ECO:0007669"/>
    <property type="project" value="InterPro"/>
</dbReference>
<comment type="caution">
    <text evidence="2">The sequence shown here is derived from an EMBL/GenBank/DDBJ whole genome shotgun (WGS) entry which is preliminary data.</text>
</comment>
<dbReference type="CDD" id="cd04301">
    <property type="entry name" value="NAT_SF"/>
    <property type="match status" value="1"/>
</dbReference>
<dbReference type="Pfam" id="PF13673">
    <property type="entry name" value="Acetyltransf_10"/>
    <property type="match status" value="1"/>
</dbReference>
<dbReference type="InterPro" id="IPR016181">
    <property type="entry name" value="Acyl_CoA_acyltransferase"/>
</dbReference>
<evidence type="ECO:0000259" key="1">
    <source>
        <dbReference type="PROSITE" id="PS51186"/>
    </source>
</evidence>
<accession>A0A812T388</accession>
<gene>
    <name evidence="2" type="ORF">SPIL2461_LOCUS13085</name>
</gene>
<name>A0A812T388_SYMPI</name>
<proteinExistence type="predicted"/>
<organism evidence="2 3">
    <name type="scientific">Symbiodinium pilosum</name>
    <name type="common">Dinoflagellate</name>
    <dbReference type="NCBI Taxonomy" id="2952"/>
    <lineage>
        <taxon>Eukaryota</taxon>
        <taxon>Sar</taxon>
        <taxon>Alveolata</taxon>
        <taxon>Dinophyceae</taxon>
        <taxon>Suessiales</taxon>
        <taxon>Symbiodiniaceae</taxon>
        <taxon>Symbiodinium</taxon>
    </lineage>
</organism>
<reference evidence="2" key="1">
    <citation type="submission" date="2021-02" db="EMBL/GenBank/DDBJ databases">
        <authorList>
            <person name="Dougan E. K."/>
            <person name="Rhodes N."/>
            <person name="Thang M."/>
            <person name="Chan C."/>
        </authorList>
    </citation>
    <scope>NUCLEOTIDE SEQUENCE</scope>
</reference>